<dbReference type="InterPro" id="IPR022037">
    <property type="entry name" value="DUF3606"/>
</dbReference>
<organism evidence="2 3">
    <name type="scientific">Brevundimonas albigilva</name>
    <dbReference type="NCBI Taxonomy" id="1312364"/>
    <lineage>
        <taxon>Bacteria</taxon>
        <taxon>Pseudomonadati</taxon>
        <taxon>Pseudomonadota</taxon>
        <taxon>Alphaproteobacteria</taxon>
        <taxon>Caulobacterales</taxon>
        <taxon>Caulobacteraceae</taxon>
        <taxon>Brevundimonas</taxon>
    </lineage>
</organism>
<dbReference type="RefSeq" id="WP_249751720.1">
    <property type="nucleotide sequence ID" value="NZ_CP097298.1"/>
</dbReference>
<dbReference type="Proteomes" id="UP001055429">
    <property type="component" value="Chromosome"/>
</dbReference>
<reference evidence="2" key="1">
    <citation type="submission" date="2022-05" db="EMBL/GenBank/DDBJ databases">
        <title>Brevundimonas albigilva TT17 genome sequence.</title>
        <authorList>
            <person name="Lee K."/>
            <person name="Son H."/>
        </authorList>
    </citation>
    <scope>NUCLEOTIDE SEQUENCE</scope>
    <source>
        <strain evidence="2">TT17</strain>
    </source>
</reference>
<accession>A0ABY4SKT6</accession>
<dbReference type="Pfam" id="PF12244">
    <property type="entry name" value="DUF3606"/>
    <property type="match status" value="1"/>
</dbReference>
<sequence>MSDDKSQTGNPDRQRVSLSEDYEVQDWSKRFGVTADQLRAAVDAVGNQAEDIEKYLSRKSGPA</sequence>
<feature type="region of interest" description="Disordered" evidence="1">
    <location>
        <begin position="1"/>
        <end position="21"/>
    </location>
</feature>
<dbReference type="EMBL" id="CP097649">
    <property type="protein sequence ID" value="URI15332.1"/>
    <property type="molecule type" value="Genomic_DNA"/>
</dbReference>
<name>A0ABY4SKT6_9CAUL</name>
<protein>
    <submittedName>
        <fullName evidence="2">DUF3606 domain-containing protein</fullName>
    </submittedName>
</protein>
<keyword evidence="3" id="KW-1185">Reference proteome</keyword>
<proteinExistence type="predicted"/>
<gene>
    <name evidence="2" type="ORF">M8231_16330</name>
</gene>
<evidence type="ECO:0000313" key="2">
    <source>
        <dbReference type="EMBL" id="URI15332.1"/>
    </source>
</evidence>
<evidence type="ECO:0000313" key="3">
    <source>
        <dbReference type="Proteomes" id="UP001055429"/>
    </source>
</evidence>
<evidence type="ECO:0000256" key="1">
    <source>
        <dbReference type="SAM" id="MobiDB-lite"/>
    </source>
</evidence>